<reference evidence="2 3" key="1">
    <citation type="journal article" date="2017" name="ISME J.">
        <title>Potential for microbial H2 and metal transformations associated with novel bacteria and archaea in deep terrestrial subsurface sediments.</title>
        <authorList>
            <person name="Hernsdorf A.W."/>
            <person name="Amano Y."/>
            <person name="Miyakawa K."/>
            <person name="Ise K."/>
            <person name="Suzuki Y."/>
            <person name="Anantharaman K."/>
            <person name="Probst A."/>
            <person name="Burstein D."/>
            <person name="Thomas B.C."/>
            <person name="Banfield J.F."/>
        </authorList>
    </citation>
    <scope>NUCLEOTIDE SEQUENCE [LARGE SCALE GENOMIC DNA]</scope>
    <source>
        <strain evidence="2">HGW-Dojkabacteria-1</strain>
    </source>
</reference>
<sequence length="224" mass="24486">MFFDPIYFIYILPGFILAVIAQIWISSAFNKYSKLSSGSNMTGQEAAQRIKEGERYPVDIVIQGENLSDHFDPSKNIVSLSRASLDDSVAAIAVVAHEFGHVQQKFSNSLLFNIRTGLVPVVNVGSRLGYILIILGLVLNLLNLAQIGLILFALTTVFALVTLPIEIDASKRAFALIRKYSLISESRTTGAKSVLSAAATTYIAALLTSLLNVLYYASLIRRRG</sequence>
<keyword evidence="1" id="KW-1133">Transmembrane helix</keyword>
<gene>
    <name evidence="2" type="ORF">CVU76_02300</name>
</gene>
<name>A0A2N2F3P6_9BACT</name>
<dbReference type="PANTHER" id="PTHR36434:SF1">
    <property type="entry name" value="MEMBRANE PROTEASE YUGP-RELATED"/>
    <property type="match status" value="1"/>
</dbReference>
<keyword evidence="1" id="KW-0472">Membrane</keyword>
<feature type="transmembrane region" description="Helical" evidence="1">
    <location>
        <begin position="194"/>
        <end position="217"/>
    </location>
</feature>
<evidence type="ECO:0008006" key="4">
    <source>
        <dbReference type="Google" id="ProtNLM"/>
    </source>
</evidence>
<dbReference type="PANTHER" id="PTHR36434">
    <property type="entry name" value="MEMBRANE PROTEASE YUGP-RELATED"/>
    <property type="match status" value="1"/>
</dbReference>
<protein>
    <recommendedName>
        <fullName evidence="4">Zinc metallopeptidase</fullName>
    </recommendedName>
</protein>
<proteinExistence type="predicted"/>
<organism evidence="2 3">
    <name type="scientific">Candidatus Dojkabacteria bacterium HGW-Dojkabacteria-1</name>
    <dbReference type="NCBI Taxonomy" id="2013761"/>
    <lineage>
        <taxon>Bacteria</taxon>
        <taxon>Candidatus Dojkabacteria</taxon>
    </lineage>
</organism>
<accession>A0A2N2F3P6</accession>
<keyword evidence="1" id="KW-0812">Transmembrane</keyword>
<dbReference type="InterPro" id="IPR007395">
    <property type="entry name" value="Zn_peptidase_2"/>
</dbReference>
<dbReference type="Pfam" id="PF04298">
    <property type="entry name" value="Zn_peptidase_2"/>
    <property type="match status" value="1"/>
</dbReference>
<evidence type="ECO:0000313" key="3">
    <source>
        <dbReference type="Proteomes" id="UP000233417"/>
    </source>
</evidence>
<dbReference type="Proteomes" id="UP000233417">
    <property type="component" value="Unassembled WGS sequence"/>
</dbReference>
<feature type="transmembrane region" description="Helical" evidence="1">
    <location>
        <begin position="6"/>
        <end position="25"/>
    </location>
</feature>
<dbReference type="EMBL" id="PHAO01000001">
    <property type="protein sequence ID" value="PKN02834.1"/>
    <property type="molecule type" value="Genomic_DNA"/>
</dbReference>
<comment type="caution">
    <text evidence="2">The sequence shown here is derived from an EMBL/GenBank/DDBJ whole genome shotgun (WGS) entry which is preliminary data.</text>
</comment>
<evidence type="ECO:0000313" key="2">
    <source>
        <dbReference type="EMBL" id="PKN02834.1"/>
    </source>
</evidence>
<evidence type="ECO:0000256" key="1">
    <source>
        <dbReference type="SAM" id="Phobius"/>
    </source>
</evidence>
<dbReference type="AlphaFoldDB" id="A0A2N2F3P6"/>
<feature type="transmembrane region" description="Helical" evidence="1">
    <location>
        <begin position="128"/>
        <end position="161"/>
    </location>
</feature>